<feature type="domain" description="G protein gamma" evidence="2">
    <location>
        <begin position="7"/>
        <end position="68"/>
    </location>
</feature>
<dbReference type="Proteomes" id="UP000386466">
    <property type="component" value="Unassembled WGS sequence"/>
</dbReference>
<evidence type="ECO:0000256" key="1">
    <source>
        <dbReference type="SAM" id="MobiDB-lite"/>
    </source>
</evidence>
<dbReference type="AlphaFoldDB" id="A0A485NVY3"/>
<dbReference type="EMBL" id="CAAGRJ010023049">
    <property type="protein sequence ID" value="VFV36647.1"/>
    <property type="molecule type" value="Genomic_DNA"/>
</dbReference>
<dbReference type="SUPFAM" id="SSF48670">
    <property type="entry name" value="Transducin (heterotrimeric G protein), gamma chain"/>
    <property type="match status" value="1"/>
</dbReference>
<accession>A0A485NVY3</accession>
<gene>
    <name evidence="3" type="ORF">LYPA_23C019285</name>
</gene>
<dbReference type="GO" id="GO:0007186">
    <property type="term" value="P:G protein-coupled receptor signaling pathway"/>
    <property type="evidence" value="ECO:0007669"/>
    <property type="project" value="InterPro"/>
</dbReference>
<evidence type="ECO:0000259" key="2">
    <source>
        <dbReference type="PROSITE" id="PS50058"/>
    </source>
</evidence>
<evidence type="ECO:0000313" key="3">
    <source>
        <dbReference type="EMBL" id="VFV36647.1"/>
    </source>
</evidence>
<evidence type="ECO:0000313" key="4">
    <source>
        <dbReference type="Proteomes" id="UP000386466"/>
    </source>
</evidence>
<keyword evidence="4" id="KW-1185">Reference proteome</keyword>
<dbReference type="InterPro" id="IPR036284">
    <property type="entry name" value="GGL_sf"/>
</dbReference>
<feature type="compositionally biased region" description="Polar residues" evidence="1">
    <location>
        <begin position="1"/>
        <end position="12"/>
    </location>
</feature>
<proteinExistence type="predicted"/>
<sequence length="82" mass="8814">MSSETASTSSIAQARGTVPPSMEPPPPGERIKVSKAFTDPVSYCEEHAGSDPVLIRTPTSKTLSRIRKLASSYRGPRRQSLA</sequence>
<dbReference type="InterPro" id="IPR015898">
    <property type="entry name" value="G-protein_gamma-like_dom"/>
</dbReference>
<protein>
    <submittedName>
        <fullName evidence="3">Guanine nucleotide-binding protein</fullName>
    </submittedName>
</protein>
<reference evidence="3 4" key="1">
    <citation type="submission" date="2019-01" db="EMBL/GenBank/DDBJ databases">
        <authorList>
            <person name="Alioto T."/>
            <person name="Alioto T."/>
        </authorList>
    </citation>
    <scope>NUCLEOTIDE SEQUENCE [LARGE SCALE GENOMIC DNA]</scope>
</reference>
<dbReference type="Gene3D" id="4.10.260.10">
    <property type="entry name" value="Transducin (heterotrimeric G protein), gamma chain"/>
    <property type="match status" value="1"/>
</dbReference>
<dbReference type="PROSITE" id="PS50058">
    <property type="entry name" value="G_PROTEIN_GAMMA"/>
    <property type="match status" value="1"/>
</dbReference>
<organism evidence="3 4">
    <name type="scientific">Lynx pardinus</name>
    <name type="common">Iberian lynx</name>
    <name type="synonym">Felis pardina</name>
    <dbReference type="NCBI Taxonomy" id="191816"/>
    <lineage>
        <taxon>Eukaryota</taxon>
        <taxon>Metazoa</taxon>
        <taxon>Chordata</taxon>
        <taxon>Craniata</taxon>
        <taxon>Vertebrata</taxon>
        <taxon>Euteleostomi</taxon>
        <taxon>Mammalia</taxon>
        <taxon>Eutheria</taxon>
        <taxon>Laurasiatheria</taxon>
        <taxon>Carnivora</taxon>
        <taxon>Feliformia</taxon>
        <taxon>Felidae</taxon>
        <taxon>Felinae</taxon>
        <taxon>Lynx</taxon>
    </lineage>
</organism>
<name>A0A485NVY3_LYNPA</name>
<feature type="region of interest" description="Disordered" evidence="1">
    <location>
        <begin position="1"/>
        <end position="36"/>
    </location>
</feature>